<proteinExistence type="predicted"/>
<dbReference type="EMBL" id="JBFASG010000002">
    <property type="protein sequence ID" value="MEV4921733.1"/>
    <property type="molecule type" value="Genomic_DNA"/>
</dbReference>
<sequence>MSEQYEYFVKAEPPYTEERPSGLWRRLGEEWDYFSLLDREWHKLGETTVRTLPAMDTLHPVTAERAAALEADRTAFVRYWALYVDEEDWKEGEPPTTLVRRRLSPERRLDESFQQGDVWGRTNAVEESRDLRTSNPPYLKELSADEAEALAQELFGLTGVTEL</sequence>
<accession>A0ABV3IN76</accession>
<dbReference type="Proteomes" id="UP001552479">
    <property type="component" value="Unassembled WGS sequence"/>
</dbReference>
<evidence type="ECO:0000313" key="2">
    <source>
        <dbReference type="Proteomes" id="UP001552479"/>
    </source>
</evidence>
<reference evidence="1 2" key="1">
    <citation type="submission" date="2024-06" db="EMBL/GenBank/DDBJ databases">
        <title>The Natural Products Discovery Center: Release of the First 8490 Sequenced Strains for Exploring Actinobacteria Biosynthetic Diversity.</title>
        <authorList>
            <person name="Kalkreuter E."/>
            <person name="Kautsar S.A."/>
            <person name="Yang D."/>
            <person name="Bader C.D."/>
            <person name="Teijaro C.N."/>
            <person name="Fluegel L."/>
            <person name="Davis C.M."/>
            <person name="Simpson J.R."/>
            <person name="Lauterbach L."/>
            <person name="Steele A.D."/>
            <person name="Gui C."/>
            <person name="Meng S."/>
            <person name="Li G."/>
            <person name="Viehrig K."/>
            <person name="Ye F."/>
            <person name="Su P."/>
            <person name="Kiefer A.F."/>
            <person name="Nichols A."/>
            <person name="Cepeda A.J."/>
            <person name="Yan W."/>
            <person name="Fan B."/>
            <person name="Jiang Y."/>
            <person name="Adhikari A."/>
            <person name="Zheng C.-J."/>
            <person name="Schuster L."/>
            <person name="Cowan T.M."/>
            <person name="Smanski M.J."/>
            <person name="Chevrette M.G."/>
            <person name="De Carvalho L.P.S."/>
            <person name="Shen B."/>
        </authorList>
    </citation>
    <scope>NUCLEOTIDE SEQUENCE [LARGE SCALE GENOMIC DNA]</scope>
    <source>
        <strain evidence="1 2">NPDC053791</strain>
    </source>
</reference>
<protein>
    <submittedName>
        <fullName evidence="1">Uncharacterized protein</fullName>
    </submittedName>
</protein>
<evidence type="ECO:0000313" key="1">
    <source>
        <dbReference type="EMBL" id="MEV4921733.1"/>
    </source>
</evidence>
<name>A0ABV3IN76_9ACTN</name>
<keyword evidence="2" id="KW-1185">Reference proteome</keyword>
<comment type="caution">
    <text evidence="1">The sequence shown here is derived from an EMBL/GenBank/DDBJ whole genome shotgun (WGS) entry which is preliminary data.</text>
</comment>
<gene>
    <name evidence="1" type="ORF">AB0L03_02580</name>
</gene>
<dbReference type="RefSeq" id="WP_366086577.1">
    <property type="nucleotide sequence ID" value="NZ_JBFASG010000002.1"/>
</dbReference>
<organism evidence="1 2">
    <name type="scientific">Streptomyces roseoverticillatus</name>
    <dbReference type="NCBI Taxonomy" id="66429"/>
    <lineage>
        <taxon>Bacteria</taxon>
        <taxon>Bacillati</taxon>
        <taxon>Actinomycetota</taxon>
        <taxon>Actinomycetes</taxon>
        <taxon>Kitasatosporales</taxon>
        <taxon>Streptomycetaceae</taxon>
        <taxon>Streptomyces</taxon>
    </lineage>
</organism>